<evidence type="ECO:0000313" key="2">
    <source>
        <dbReference type="EMBL" id="KAE9526492.1"/>
    </source>
</evidence>
<organism evidence="2 3">
    <name type="scientific">Aphis glycines</name>
    <name type="common">Soybean aphid</name>
    <dbReference type="NCBI Taxonomy" id="307491"/>
    <lineage>
        <taxon>Eukaryota</taxon>
        <taxon>Metazoa</taxon>
        <taxon>Ecdysozoa</taxon>
        <taxon>Arthropoda</taxon>
        <taxon>Hexapoda</taxon>
        <taxon>Insecta</taxon>
        <taxon>Pterygota</taxon>
        <taxon>Neoptera</taxon>
        <taxon>Paraneoptera</taxon>
        <taxon>Hemiptera</taxon>
        <taxon>Sternorrhyncha</taxon>
        <taxon>Aphidomorpha</taxon>
        <taxon>Aphidoidea</taxon>
        <taxon>Aphididae</taxon>
        <taxon>Aphidini</taxon>
        <taxon>Aphis</taxon>
        <taxon>Aphis</taxon>
    </lineage>
</organism>
<comment type="caution">
    <text evidence="2">The sequence shown here is derived from an EMBL/GenBank/DDBJ whole genome shotgun (WGS) entry which is preliminary data.</text>
</comment>
<reference evidence="2 3" key="1">
    <citation type="submission" date="2019-08" db="EMBL/GenBank/DDBJ databases">
        <title>The genome of the soybean aphid Biotype 1, its phylome, world population structure and adaptation to the North American continent.</title>
        <authorList>
            <person name="Giordano R."/>
            <person name="Donthu R.K."/>
            <person name="Hernandez A.G."/>
            <person name="Wright C.L."/>
            <person name="Zimin A.V."/>
        </authorList>
    </citation>
    <scope>NUCLEOTIDE SEQUENCE [LARGE SCALE GENOMIC DNA]</scope>
    <source>
        <tissue evidence="2">Whole aphids</tissue>
    </source>
</reference>
<dbReference type="Proteomes" id="UP000475862">
    <property type="component" value="Unassembled WGS sequence"/>
</dbReference>
<name>A0A6G0T6S3_APHGL</name>
<evidence type="ECO:0000313" key="3">
    <source>
        <dbReference type="Proteomes" id="UP000475862"/>
    </source>
</evidence>
<keyword evidence="3" id="KW-1185">Reference proteome</keyword>
<accession>A0A6G0T6S3</accession>
<feature type="transmembrane region" description="Helical" evidence="1">
    <location>
        <begin position="7"/>
        <end position="38"/>
    </location>
</feature>
<keyword evidence="1" id="KW-1133">Transmembrane helix</keyword>
<gene>
    <name evidence="2" type="ORF">AGLY_013140</name>
</gene>
<dbReference type="AlphaFoldDB" id="A0A6G0T6S3"/>
<keyword evidence="1" id="KW-0812">Transmembrane</keyword>
<sequence length="201" mass="23279">MNKSLSLTLFAVLFFFDILHFSFKIIFLFNLFALFLAVPPALDPITFLTNSGTCGDFLSDRGSEIRWALEPVFYVLIIVKLNLIYSLSEIYSSHFPKLVFKKLGFLNRIIIPIIPDVKEFSKYNIIKPFFTLTGFFISLSSFKRCKSVAFFTIFFTSVVLELPFSFDSELITQFNSVKSSSVKTQEHLFCFAHRPQHELRF</sequence>
<dbReference type="SUPFAM" id="SSF159888">
    <property type="entry name" value="YdhG-like"/>
    <property type="match status" value="1"/>
</dbReference>
<protein>
    <submittedName>
        <fullName evidence="2">Uncharacterized protein</fullName>
    </submittedName>
</protein>
<evidence type="ECO:0000256" key="1">
    <source>
        <dbReference type="SAM" id="Phobius"/>
    </source>
</evidence>
<proteinExistence type="predicted"/>
<keyword evidence="1" id="KW-0472">Membrane</keyword>
<dbReference type="EMBL" id="VYZN01000054">
    <property type="protein sequence ID" value="KAE9526492.1"/>
    <property type="molecule type" value="Genomic_DNA"/>
</dbReference>